<proteinExistence type="predicted"/>
<dbReference type="RefSeq" id="WP_168553292.1">
    <property type="nucleotide sequence ID" value="NZ_JAAWWL010000002.1"/>
</dbReference>
<dbReference type="Proteomes" id="UP000718451">
    <property type="component" value="Unassembled WGS sequence"/>
</dbReference>
<keyword evidence="1" id="KW-0732">Signal</keyword>
<feature type="chain" id="PRO_5045264133" evidence="1">
    <location>
        <begin position="21"/>
        <end position="655"/>
    </location>
</feature>
<evidence type="ECO:0000259" key="2">
    <source>
        <dbReference type="Pfam" id="PF12969"/>
    </source>
</evidence>
<dbReference type="InterPro" id="IPR024618">
    <property type="entry name" value="DUF3857"/>
</dbReference>
<accession>A0ABX1GT62</accession>
<dbReference type="Gene3D" id="2.60.40.3140">
    <property type="match status" value="1"/>
</dbReference>
<evidence type="ECO:0000313" key="3">
    <source>
        <dbReference type="EMBL" id="NKI33144.1"/>
    </source>
</evidence>
<reference evidence="3 4" key="1">
    <citation type="submission" date="2020-04" db="EMBL/GenBank/DDBJ databases">
        <authorList>
            <person name="Yoon J."/>
        </authorList>
    </citation>
    <scope>NUCLEOTIDE SEQUENCE [LARGE SCALE GENOMIC DNA]</scope>
    <source>
        <strain evidence="3 4">DJ-13</strain>
    </source>
</reference>
<sequence length="655" mass="75687">MKNKAILLISFLCIAFNAPAQEILQILSYDWASKPVYEKPSGDFDIFGIKEKQLIYFDYEGGDLTEHYLEHKVVWLNSDEKIEEYNKVYLPYADGSNLKVSKARVITPNNSIIDLDKTKIFTSKDEETGQQYKYFAFEGLEKGSFIEYLYVAQQKPDYNGTRIKLQSTYPKKEVDFELVSPKNLLFASKSFNGLPEANRDSLPNGNNRWNLKVENMDGLEKEDQSAHSAYLGQIIYKLDSNTATKGKNLTSYANVSQNLYAFYYKDIDKKVDGLLDKFIKENNLANGENEDATLSMLDNYLKTTIFLTEGNDPGLSNTISILENKVANRRGIVQLYVQLFSKLGIKNEMVLTSDRNNVKFDPEFESYSFLNNFLFYFPNTKKFLAPNVQENRYGFPPIEFTDNYGLFIKEVKLGSNKSAIGKIKYIDAVEAELNVDVMDIKVSFDENDITKTNIQLNRSFSGYNAMYFQPFMNLMPKETKEELVDQFAKTMHEDIQIISKDIQNGEPESFGKKPIVFSYEIEADVFMEKAGRKHLFKLGDLIGPQIEMYQDKKRKLPLESQYERTYYRNITIEIPKGYKVVNPEDITIDYKIEKDGELLFFFDSSYTLKDNLLSIKADEQYNTNIVYPEILEGYRQVINGAADFNKIKLIFEQEQ</sequence>
<feature type="domain" description="DUF3857" evidence="2">
    <location>
        <begin position="70"/>
        <end position="216"/>
    </location>
</feature>
<protein>
    <submittedName>
        <fullName evidence="3">DUF3857 domain-containing protein</fullName>
    </submittedName>
</protein>
<organism evidence="3 4">
    <name type="scientific">Croceivirga thetidis</name>
    <dbReference type="NCBI Taxonomy" id="2721623"/>
    <lineage>
        <taxon>Bacteria</taxon>
        <taxon>Pseudomonadati</taxon>
        <taxon>Bacteroidota</taxon>
        <taxon>Flavobacteriia</taxon>
        <taxon>Flavobacteriales</taxon>
        <taxon>Flavobacteriaceae</taxon>
        <taxon>Croceivirga</taxon>
    </lineage>
</organism>
<gene>
    <name evidence="3" type="ORF">HCU67_14405</name>
</gene>
<evidence type="ECO:0000256" key="1">
    <source>
        <dbReference type="SAM" id="SignalP"/>
    </source>
</evidence>
<name>A0ABX1GT62_9FLAO</name>
<comment type="caution">
    <text evidence="3">The sequence shown here is derived from an EMBL/GenBank/DDBJ whole genome shotgun (WGS) entry which is preliminary data.</text>
</comment>
<dbReference type="EMBL" id="JAAWWL010000002">
    <property type="protein sequence ID" value="NKI33144.1"/>
    <property type="molecule type" value="Genomic_DNA"/>
</dbReference>
<evidence type="ECO:0000313" key="4">
    <source>
        <dbReference type="Proteomes" id="UP000718451"/>
    </source>
</evidence>
<keyword evidence="4" id="KW-1185">Reference proteome</keyword>
<feature type="signal peptide" evidence="1">
    <location>
        <begin position="1"/>
        <end position="20"/>
    </location>
</feature>
<dbReference type="Pfam" id="PF12969">
    <property type="entry name" value="DUF3857"/>
    <property type="match status" value="1"/>
</dbReference>
<dbReference type="Gene3D" id="2.60.120.1130">
    <property type="match status" value="1"/>
</dbReference>